<proteinExistence type="inferred from homology"/>
<keyword evidence="6 10" id="KW-0378">Hydrolase</keyword>
<name>A0A2T6BSX8_9FLAO</name>
<keyword evidence="7" id="KW-0460">Magnesium</keyword>
<evidence type="ECO:0000256" key="5">
    <source>
        <dbReference type="ARBA" id="ARBA00022759"/>
    </source>
</evidence>
<dbReference type="EMBL" id="QBKT01000010">
    <property type="protein sequence ID" value="PTX59172.1"/>
    <property type="molecule type" value="Genomic_DNA"/>
</dbReference>
<comment type="similarity">
    <text evidence="2 10">Belongs to the DNA/RNA non-specific endonuclease family.</text>
</comment>
<dbReference type="InterPro" id="IPR020821">
    <property type="entry name" value="ENPP1-3/EXOG-like_nuc-like"/>
</dbReference>
<dbReference type="Gene3D" id="3.40.570.10">
    <property type="entry name" value="Extracellular Endonuclease, subunit A"/>
    <property type="match status" value="1"/>
</dbReference>
<dbReference type="PANTHER" id="PTHR13966">
    <property type="entry name" value="ENDONUCLEASE RELATED"/>
    <property type="match status" value="1"/>
</dbReference>
<dbReference type="GO" id="GO:0004519">
    <property type="term" value="F:endonuclease activity"/>
    <property type="evidence" value="ECO:0007669"/>
    <property type="project" value="UniProtKB-UniRule"/>
</dbReference>
<feature type="binding site" evidence="9">
    <location>
        <position position="163"/>
    </location>
    <ligand>
        <name>Mg(2+)</name>
        <dbReference type="ChEBI" id="CHEBI:18420"/>
        <note>catalytic</note>
    </ligand>
</feature>
<evidence type="ECO:0000256" key="3">
    <source>
        <dbReference type="ARBA" id="ARBA00022722"/>
    </source>
</evidence>
<keyword evidence="3 10" id="KW-0540">Nuclease</keyword>
<dbReference type="SMART" id="SM00477">
    <property type="entry name" value="NUC"/>
    <property type="match status" value="1"/>
</dbReference>
<dbReference type="PROSITE" id="PS01070">
    <property type="entry name" value="NUCLEASE_NON_SPEC"/>
    <property type="match status" value="1"/>
</dbReference>
<evidence type="ECO:0000313" key="13">
    <source>
        <dbReference type="EMBL" id="PTX59172.1"/>
    </source>
</evidence>
<evidence type="ECO:0000256" key="6">
    <source>
        <dbReference type="ARBA" id="ARBA00022801"/>
    </source>
</evidence>
<dbReference type="PANTHER" id="PTHR13966:SF5">
    <property type="entry name" value="ENDONUCLEASE G, MITOCHONDRIAL"/>
    <property type="match status" value="1"/>
</dbReference>
<dbReference type="InterPro" id="IPR040255">
    <property type="entry name" value="Non-specific_endonuclease"/>
</dbReference>
<dbReference type="Pfam" id="PF01223">
    <property type="entry name" value="Endonuclease_NS"/>
    <property type="match status" value="1"/>
</dbReference>
<accession>A0A2T6BSX8</accession>
<dbReference type="RefSeq" id="WP_108116323.1">
    <property type="nucleotide sequence ID" value="NZ_QBKT01000010.1"/>
</dbReference>
<dbReference type="GO" id="GO:0003676">
    <property type="term" value="F:nucleic acid binding"/>
    <property type="evidence" value="ECO:0007669"/>
    <property type="project" value="InterPro"/>
</dbReference>
<dbReference type="OrthoDB" id="9811262at2"/>
<evidence type="ECO:0000256" key="9">
    <source>
        <dbReference type="PIRSR" id="PIRSR640255-2"/>
    </source>
</evidence>
<evidence type="ECO:0000256" key="2">
    <source>
        <dbReference type="ARBA" id="ARBA00010052"/>
    </source>
</evidence>
<dbReference type="Proteomes" id="UP000244090">
    <property type="component" value="Unassembled WGS sequence"/>
</dbReference>
<evidence type="ECO:0000256" key="10">
    <source>
        <dbReference type="RuleBase" id="RU366055"/>
    </source>
</evidence>
<keyword evidence="14" id="KW-1185">Reference proteome</keyword>
<keyword evidence="4 9" id="KW-0479">Metal-binding</keyword>
<dbReference type="SMART" id="SM00892">
    <property type="entry name" value="Endonuclease_NS"/>
    <property type="match status" value="1"/>
</dbReference>
<feature type="domain" description="DNA/RNA non-specific endonuclease/pyrophosphatase/phosphodiesterase" evidence="12">
    <location>
        <begin position="70"/>
        <end position="263"/>
    </location>
</feature>
<dbReference type="InterPro" id="IPR044925">
    <property type="entry name" value="His-Me_finger_sf"/>
</dbReference>
<evidence type="ECO:0000259" key="11">
    <source>
        <dbReference type="SMART" id="SM00477"/>
    </source>
</evidence>
<dbReference type="EC" id="3.1.30.-" evidence="10"/>
<feature type="active site" description="Proton acceptor" evidence="8">
    <location>
        <position position="132"/>
    </location>
</feature>
<comment type="caution">
    <text evidence="13">The sequence shown here is derived from an EMBL/GenBank/DDBJ whole genome shotgun (WGS) entry which is preliminary data.</text>
</comment>
<organism evidence="13 14">
    <name type="scientific">Kordia periserrulae</name>
    <dbReference type="NCBI Taxonomy" id="701523"/>
    <lineage>
        <taxon>Bacteria</taxon>
        <taxon>Pseudomonadati</taxon>
        <taxon>Bacteroidota</taxon>
        <taxon>Flavobacteriia</taxon>
        <taxon>Flavobacteriales</taxon>
        <taxon>Flavobacteriaceae</taxon>
        <taxon>Kordia</taxon>
    </lineage>
</organism>
<protein>
    <recommendedName>
        <fullName evidence="10">Endonuclease</fullName>
        <ecNumber evidence="10">3.1.30.-</ecNumber>
    </recommendedName>
</protein>
<dbReference type="GO" id="GO:0046872">
    <property type="term" value="F:metal ion binding"/>
    <property type="evidence" value="ECO:0007669"/>
    <property type="project" value="UniProtKB-KW"/>
</dbReference>
<reference evidence="13 14" key="1">
    <citation type="submission" date="2018-04" db="EMBL/GenBank/DDBJ databases">
        <title>Genomic Encyclopedia of Archaeal and Bacterial Type Strains, Phase II (KMG-II): from individual species to whole genera.</title>
        <authorList>
            <person name="Goeker M."/>
        </authorList>
    </citation>
    <scope>NUCLEOTIDE SEQUENCE [LARGE SCALE GENOMIC DNA]</scope>
    <source>
        <strain evidence="13 14">DSM 25731</strain>
    </source>
</reference>
<evidence type="ECO:0000256" key="1">
    <source>
        <dbReference type="ARBA" id="ARBA00001946"/>
    </source>
</evidence>
<comment type="cofactor">
    <cofactor evidence="1 10">
        <name>Mg(2+)</name>
        <dbReference type="ChEBI" id="CHEBI:18420"/>
    </cofactor>
</comment>
<dbReference type="InterPro" id="IPR018524">
    <property type="entry name" value="DNA/RNA_endonuclease_AS"/>
</dbReference>
<evidence type="ECO:0000256" key="4">
    <source>
        <dbReference type="ARBA" id="ARBA00022723"/>
    </source>
</evidence>
<gene>
    <name evidence="13" type="ORF">C8N46_1101</name>
</gene>
<evidence type="ECO:0000256" key="7">
    <source>
        <dbReference type="ARBA" id="ARBA00022842"/>
    </source>
</evidence>
<sequence>MSRKKIYPLLILLIGAAFLVYEKYGENGFSTTYNPKEEVHGTKTQTTNSQPKELTNTFYLPSSTTGQIIHHEGYSLSYHEAFEQAEWVAYELKKNQVVYTDFKRPYFEQDEAVQTESAHWRNYKNSGYDRGHLCPAADRKYTKAAFTETFLTSNISPQEHEFNAGIWNRLEQKVRYWAKKYDGVYVVTGGILEDNLETIGSEAVAVPKYFYKILLDNSGGNTKTIAFLLPHQESDKPLYEFVVSVDEIEKRTGIDFFPELDDAKENRLEAMTTYKQWSFR</sequence>
<dbReference type="AlphaFoldDB" id="A0A2T6BSX8"/>
<dbReference type="GO" id="GO:0016787">
    <property type="term" value="F:hydrolase activity"/>
    <property type="evidence" value="ECO:0007669"/>
    <property type="project" value="UniProtKB-KW"/>
</dbReference>
<keyword evidence="5 10" id="KW-0255">Endonuclease</keyword>
<dbReference type="InterPro" id="IPR044929">
    <property type="entry name" value="DNA/RNA_non-sp_Endonuclease_sf"/>
</dbReference>
<dbReference type="CDD" id="cd00091">
    <property type="entry name" value="NUC"/>
    <property type="match status" value="1"/>
</dbReference>
<evidence type="ECO:0000313" key="14">
    <source>
        <dbReference type="Proteomes" id="UP000244090"/>
    </source>
</evidence>
<evidence type="ECO:0000259" key="12">
    <source>
        <dbReference type="SMART" id="SM00892"/>
    </source>
</evidence>
<dbReference type="InterPro" id="IPR001604">
    <property type="entry name" value="Endo_G_ENPP1-like_dom"/>
</dbReference>
<evidence type="ECO:0000256" key="8">
    <source>
        <dbReference type="PIRSR" id="PIRSR640255-1"/>
    </source>
</evidence>
<feature type="domain" description="ENPP1-3/EXOG-like endonuclease/phosphodiesterase" evidence="11">
    <location>
        <begin position="71"/>
        <end position="263"/>
    </location>
</feature>
<dbReference type="SUPFAM" id="SSF54060">
    <property type="entry name" value="His-Me finger endonucleases"/>
    <property type="match status" value="1"/>
</dbReference>